<evidence type="ECO:0000256" key="5">
    <source>
        <dbReference type="ARBA" id="ARBA00023242"/>
    </source>
</evidence>
<sequence length="601" mass="63725">MDLLDYGDLGAIVRAGFASSAQPSTVSSTTSAGSSLPHPADELSSHASALRFSGLHGLDNTASPLLPKFSRYLDSLLPPPLPAAPQSHSGFSSPGGSIMQALSTSNSVCSSYMCPAVSEKLDLHDLRSFTVPPLDAPVSAPSASSGLPGIWPGTARFGQDGSFPPLFGKPFNAEETLASVKAMLNSGSRALFSDVGGVFPPTLRRDLLPSSPPVMNMKMPTASTTSACPTVGGEKRAAETAAEAEISSFTTGNNSLNKARTTKRRKLLQKRIVHVPAIGAISNKPSAGENVPSDMWAWRKYGQKPIKGSPHPRGYYRCSSSKGCPARKQVERNPSDPSMLVVTYTSEHNHPWPTHRINVLAGSVRGSTAKAQMSPGDGGSEHKSSGTKAQSPDHCDASNSPMSGDMDDGPFASTPSLEDASEHSGLQDEDGSMAFNESSPSTAYEAMADAGDVMKPYNGMVHSRSSAVSETPTRPAMAGCAEARDTSAHVMPWDNAIPLPYTTGAECARLVDSRGSISSYTDTLESEHGPWPSSAMAQAYVPSFGEEQSQLFDALLGEMLEEVQRQNRAKVEVMMRQDNEDSLSNWTNNISFCSQVKHLVQ</sequence>
<dbReference type="OrthoDB" id="1937086at2759"/>
<proteinExistence type="predicted"/>
<comment type="subcellular location">
    <subcellularLocation>
        <location evidence="1">Nucleus</location>
    </subcellularLocation>
</comment>
<dbReference type="SUPFAM" id="SSF118290">
    <property type="entry name" value="WRKY DNA-binding domain"/>
    <property type="match status" value="1"/>
</dbReference>
<protein>
    <recommendedName>
        <fullName evidence="7">WRKY domain-containing protein</fullName>
    </recommendedName>
</protein>
<dbReference type="FunFam" id="2.20.25.80:FF:000004">
    <property type="entry name" value="WRKY transcription factor 65"/>
    <property type="match status" value="1"/>
</dbReference>
<dbReference type="InterPro" id="IPR036576">
    <property type="entry name" value="WRKY_dom_sf"/>
</dbReference>
<gene>
    <name evidence="8" type="ORF">KP509_24G030200</name>
</gene>
<feature type="region of interest" description="Disordered" evidence="6">
    <location>
        <begin position="366"/>
        <end position="441"/>
    </location>
</feature>
<evidence type="ECO:0000256" key="1">
    <source>
        <dbReference type="ARBA" id="ARBA00004123"/>
    </source>
</evidence>
<dbReference type="PROSITE" id="PS50811">
    <property type="entry name" value="WRKY"/>
    <property type="match status" value="1"/>
</dbReference>
<organism evidence="8 9">
    <name type="scientific">Ceratopteris richardii</name>
    <name type="common">Triangle waterfern</name>
    <dbReference type="NCBI Taxonomy" id="49495"/>
    <lineage>
        <taxon>Eukaryota</taxon>
        <taxon>Viridiplantae</taxon>
        <taxon>Streptophyta</taxon>
        <taxon>Embryophyta</taxon>
        <taxon>Tracheophyta</taxon>
        <taxon>Polypodiopsida</taxon>
        <taxon>Polypodiidae</taxon>
        <taxon>Polypodiales</taxon>
        <taxon>Pteridineae</taxon>
        <taxon>Pteridaceae</taxon>
        <taxon>Parkerioideae</taxon>
        <taxon>Ceratopteris</taxon>
    </lineage>
</organism>
<feature type="compositionally biased region" description="Low complexity" evidence="6">
    <location>
        <begin position="24"/>
        <end position="35"/>
    </location>
</feature>
<dbReference type="InterPro" id="IPR044810">
    <property type="entry name" value="WRKY_plant"/>
</dbReference>
<dbReference type="Gene3D" id="2.20.25.80">
    <property type="entry name" value="WRKY domain"/>
    <property type="match status" value="1"/>
</dbReference>
<dbReference type="GO" id="GO:0005634">
    <property type="term" value="C:nucleus"/>
    <property type="evidence" value="ECO:0007669"/>
    <property type="project" value="UniProtKB-SubCell"/>
</dbReference>
<evidence type="ECO:0000256" key="6">
    <source>
        <dbReference type="SAM" id="MobiDB-lite"/>
    </source>
</evidence>
<comment type="caution">
    <text evidence="8">The sequence shown here is derived from an EMBL/GenBank/DDBJ whole genome shotgun (WGS) entry which is preliminary data.</text>
</comment>
<dbReference type="EMBL" id="CM035429">
    <property type="protein sequence ID" value="KAH7299797.1"/>
    <property type="molecule type" value="Genomic_DNA"/>
</dbReference>
<evidence type="ECO:0000256" key="2">
    <source>
        <dbReference type="ARBA" id="ARBA00023015"/>
    </source>
</evidence>
<dbReference type="PANTHER" id="PTHR32096:SF18">
    <property type="entry name" value="DISEASE RESISTANCE PROTEIN RRS1B-RELATED"/>
    <property type="match status" value="1"/>
</dbReference>
<dbReference type="InterPro" id="IPR003657">
    <property type="entry name" value="WRKY_dom"/>
</dbReference>
<evidence type="ECO:0000256" key="4">
    <source>
        <dbReference type="ARBA" id="ARBA00023163"/>
    </source>
</evidence>
<keyword evidence="5" id="KW-0539">Nucleus</keyword>
<feature type="region of interest" description="Disordered" evidence="6">
    <location>
        <begin position="22"/>
        <end position="42"/>
    </location>
</feature>
<feature type="domain" description="WRKY" evidence="7">
    <location>
        <begin position="287"/>
        <end position="353"/>
    </location>
</feature>
<keyword evidence="2" id="KW-0805">Transcription regulation</keyword>
<dbReference type="Proteomes" id="UP000825935">
    <property type="component" value="Chromosome 24"/>
</dbReference>
<dbReference type="SMART" id="SM00774">
    <property type="entry name" value="WRKY"/>
    <property type="match status" value="1"/>
</dbReference>
<name>A0A8T2RW09_CERRI</name>
<keyword evidence="4" id="KW-0804">Transcription</keyword>
<evidence type="ECO:0000256" key="3">
    <source>
        <dbReference type="ARBA" id="ARBA00023125"/>
    </source>
</evidence>
<dbReference type="PANTHER" id="PTHR32096">
    <property type="entry name" value="WRKY TRANSCRIPTION FACTOR 30-RELATED-RELATED"/>
    <property type="match status" value="1"/>
</dbReference>
<dbReference type="AlphaFoldDB" id="A0A8T2RW09"/>
<dbReference type="Pfam" id="PF03106">
    <property type="entry name" value="WRKY"/>
    <property type="match status" value="1"/>
</dbReference>
<dbReference type="GO" id="GO:0003700">
    <property type="term" value="F:DNA-binding transcription factor activity"/>
    <property type="evidence" value="ECO:0007669"/>
    <property type="project" value="InterPro"/>
</dbReference>
<evidence type="ECO:0000259" key="7">
    <source>
        <dbReference type="PROSITE" id="PS50811"/>
    </source>
</evidence>
<feature type="region of interest" description="Disordered" evidence="6">
    <location>
        <begin position="209"/>
        <end position="231"/>
    </location>
</feature>
<accession>A0A8T2RW09</accession>
<keyword evidence="3" id="KW-0238">DNA-binding</keyword>
<evidence type="ECO:0000313" key="8">
    <source>
        <dbReference type="EMBL" id="KAH7299797.1"/>
    </source>
</evidence>
<keyword evidence="9" id="KW-1185">Reference proteome</keyword>
<evidence type="ECO:0000313" key="9">
    <source>
        <dbReference type="Proteomes" id="UP000825935"/>
    </source>
</evidence>
<dbReference type="GO" id="GO:0000976">
    <property type="term" value="F:transcription cis-regulatory region binding"/>
    <property type="evidence" value="ECO:0007669"/>
    <property type="project" value="TreeGrafter"/>
</dbReference>
<reference evidence="8" key="1">
    <citation type="submission" date="2021-08" db="EMBL/GenBank/DDBJ databases">
        <title>WGS assembly of Ceratopteris richardii.</title>
        <authorList>
            <person name="Marchant D.B."/>
            <person name="Chen G."/>
            <person name="Jenkins J."/>
            <person name="Shu S."/>
            <person name="Leebens-Mack J."/>
            <person name="Grimwood J."/>
            <person name="Schmutz J."/>
            <person name="Soltis P."/>
            <person name="Soltis D."/>
            <person name="Chen Z.-H."/>
        </authorList>
    </citation>
    <scope>NUCLEOTIDE SEQUENCE</scope>
    <source>
        <strain evidence="8">Whitten #5841</strain>
        <tissue evidence="8">Leaf</tissue>
    </source>
</reference>